<dbReference type="OrthoDB" id="6410810at2759"/>
<evidence type="ECO:0000313" key="1">
    <source>
        <dbReference type="EMBL" id="GFY49543.1"/>
    </source>
</evidence>
<dbReference type="EMBL" id="BMAV01007074">
    <property type="protein sequence ID" value="GFY49543.1"/>
    <property type="molecule type" value="Genomic_DNA"/>
</dbReference>
<accession>A0A8X6X9Y2</accession>
<reference evidence="1" key="1">
    <citation type="submission" date="2020-08" db="EMBL/GenBank/DDBJ databases">
        <title>Multicomponent nature underlies the extraordinary mechanical properties of spider dragline silk.</title>
        <authorList>
            <person name="Kono N."/>
            <person name="Nakamura H."/>
            <person name="Mori M."/>
            <person name="Yoshida Y."/>
            <person name="Ohtoshi R."/>
            <person name="Malay A.D."/>
            <person name="Moran D.A.P."/>
            <person name="Tomita M."/>
            <person name="Numata K."/>
            <person name="Arakawa K."/>
        </authorList>
    </citation>
    <scope>NUCLEOTIDE SEQUENCE</scope>
</reference>
<protein>
    <submittedName>
        <fullName evidence="1">Uncharacterized protein</fullName>
    </submittedName>
</protein>
<organism evidence="1 2">
    <name type="scientific">Trichonephila inaurata madagascariensis</name>
    <dbReference type="NCBI Taxonomy" id="2747483"/>
    <lineage>
        <taxon>Eukaryota</taxon>
        <taxon>Metazoa</taxon>
        <taxon>Ecdysozoa</taxon>
        <taxon>Arthropoda</taxon>
        <taxon>Chelicerata</taxon>
        <taxon>Arachnida</taxon>
        <taxon>Araneae</taxon>
        <taxon>Araneomorphae</taxon>
        <taxon>Entelegynae</taxon>
        <taxon>Araneoidea</taxon>
        <taxon>Nephilidae</taxon>
        <taxon>Trichonephila</taxon>
        <taxon>Trichonephila inaurata</taxon>
    </lineage>
</organism>
<gene>
    <name evidence="1" type="primary">AVEN_203750_1</name>
    <name evidence="1" type="ORF">TNIN_30241</name>
</gene>
<keyword evidence="2" id="KW-1185">Reference proteome</keyword>
<dbReference type="Proteomes" id="UP000886998">
    <property type="component" value="Unassembled WGS sequence"/>
</dbReference>
<sequence length="115" mass="12908">MAVEICSVFGVCIIHSVQDRAMGVPCRRSSHLSTKWVLVFKRISCFLLNHDTAIKPLDRHPINATIYLHASPLCKSRSLSVPQISFTPICDALMNGSRARVSPSEFQHRIYNSNI</sequence>
<comment type="caution">
    <text evidence="1">The sequence shown here is derived from an EMBL/GenBank/DDBJ whole genome shotgun (WGS) entry which is preliminary data.</text>
</comment>
<evidence type="ECO:0000313" key="2">
    <source>
        <dbReference type="Proteomes" id="UP000886998"/>
    </source>
</evidence>
<proteinExistence type="predicted"/>
<name>A0A8X6X9Y2_9ARAC</name>
<dbReference type="AlphaFoldDB" id="A0A8X6X9Y2"/>